<reference evidence="1" key="1">
    <citation type="submission" date="2015-07" db="EMBL/GenBank/DDBJ databases">
        <title>MeaNS - Measles Nucleotide Surveillance Program.</title>
        <authorList>
            <person name="Tran T."/>
            <person name="Druce J."/>
        </authorList>
    </citation>
    <scope>NUCLEOTIDE SEQUENCE</scope>
    <source>
        <strain evidence="1">UCB-OBI-ISO-001</strain>
        <tissue evidence="1">Gonad</tissue>
    </source>
</reference>
<evidence type="ECO:0000313" key="1">
    <source>
        <dbReference type="EMBL" id="KOF81465.1"/>
    </source>
</evidence>
<organism evidence="1">
    <name type="scientific">Octopus bimaculoides</name>
    <name type="common">California two-spotted octopus</name>
    <dbReference type="NCBI Taxonomy" id="37653"/>
    <lineage>
        <taxon>Eukaryota</taxon>
        <taxon>Metazoa</taxon>
        <taxon>Spiralia</taxon>
        <taxon>Lophotrochozoa</taxon>
        <taxon>Mollusca</taxon>
        <taxon>Cephalopoda</taxon>
        <taxon>Coleoidea</taxon>
        <taxon>Octopodiformes</taxon>
        <taxon>Octopoda</taxon>
        <taxon>Incirrata</taxon>
        <taxon>Octopodidae</taxon>
        <taxon>Octopus</taxon>
    </lineage>
</organism>
<sequence>MPFFLEPLKYVIQNTIRRHKDLKLHLSSSYSSQLFPLSPYIPYLFLFTIKNLLSFHRILRAG</sequence>
<proteinExistence type="predicted"/>
<name>A0A0L8GXZ9_OCTBM</name>
<dbReference type="AlphaFoldDB" id="A0A0L8GXZ9"/>
<gene>
    <name evidence="1" type="ORF">OCBIM_22026458mg</name>
</gene>
<protein>
    <submittedName>
        <fullName evidence="1">Uncharacterized protein</fullName>
    </submittedName>
</protein>
<accession>A0A0L8GXZ9</accession>
<dbReference type="EMBL" id="KQ420053">
    <property type="protein sequence ID" value="KOF81465.1"/>
    <property type="molecule type" value="Genomic_DNA"/>
</dbReference>